<keyword evidence="2" id="KW-1185">Reference proteome</keyword>
<evidence type="ECO:0000313" key="2">
    <source>
        <dbReference type="Proteomes" id="UP001164929"/>
    </source>
</evidence>
<name>A0AAD6LFI5_9ROSI</name>
<accession>A0AAD6LFI5</accession>
<dbReference type="AlphaFoldDB" id="A0AAD6LFI5"/>
<organism evidence="1 2">
    <name type="scientific">Populus alba x Populus x berolinensis</name>
    <dbReference type="NCBI Taxonomy" id="444605"/>
    <lineage>
        <taxon>Eukaryota</taxon>
        <taxon>Viridiplantae</taxon>
        <taxon>Streptophyta</taxon>
        <taxon>Embryophyta</taxon>
        <taxon>Tracheophyta</taxon>
        <taxon>Spermatophyta</taxon>
        <taxon>Magnoliopsida</taxon>
        <taxon>eudicotyledons</taxon>
        <taxon>Gunneridae</taxon>
        <taxon>Pentapetalae</taxon>
        <taxon>rosids</taxon>
        <taxon>fabids</taxon>
        <taxon>Malpighiales</taxon>
        <taxon>Salicaceae</taxon>
        <taxon>Saliceae</taxon>
        <taxon>Populus</taxon>
    </lineage>
</organism>
<comment type="caution">
    <text evidence="1">The sequence shown here is derived from an EMBL/GenBank/DDBJ whole genome shotgun (WGS) entry which is preliminary data.</text>
</comment>
<dbReference type="EMBL" id="JAQIZT010000017">
    <property type="protein sequence ID" value="KAJ6959663.1"/>
    <property type="molecule type" value="Genomic_DNA"/>
</dbReference>
<protein>
    <submittedName>
        <fullName evidence="1">Uncharacterized protein</fullName>
    </submittedName>
</protein>
<evidence type="ECO:0000313" key="1">
    <source>
        <dbReference type="EMBL" id="KAJ6959663.1"/>
    </source>
</evidence>
<reference evidence="1" key="1">
    <citation type="journal article" date="2023" name="Mol. Ecol. Resour.">
        <title>Chromosome-level genome assembly of a triploid poplar Populus alba 'Berolinensis'.</title>
        <authorList>
            <person name="Chen S."/>
            <person name="Yu Y."/>
            <person name="Wang X."/>
            <person name="Wang S."/>
            <person name="Zhang T."/>
            <person name="Zhou Y."/>
            <person name="He R."/>
            <person name="Meng N."/>
            <person name="Wang Y."/>
            <person name="Liu W."/>
            <person name="Liu Z."/>
            <person name="Liu J."/>
            <person name="Guo Q."/>
            <person name="Huang H."/>
            <person name="Sederoff R.R."/>
            <person name="Wang G."/>
            <person name="Qu G."/>
            <person name="Chen S."/>
        </authorList>
    </citation>
    <scope>NUCLEOTIDE SEQUENCE</scope>
    <source>
        <strain evidence="1">SC-2020</strain>
    </source>
</reference>
<proteinExistence type="predicted"/>
<dbReference type="Proteomes" id="UP001164929">
    <property type="component" value="Chromosome 17"/>
</dbReference>
<sequence length="110" mass="11640">MGGAPLVLLKAEWVSACEGEREIVAEGLWRFRRRWVAGSIGLAGTPLLGGGADRKNRGKDVGEGLKVCVGLGDKREEVGEAVVAGGLGFSSWFVLLAVEKGECRGSKWGR</sequence>
<gene>
    <name evidence="1" type="ORF">NC653_037890</name>
</gene>